<dbReference type="Proteomes" id="UP001500840">
    <property type="component" value="Unassembled WGS sequence"/>
</dbReference>
<evidence type="ECO:0000256" key="5">
    <source>
        <dbReference type="SAM" id="Phobius"/>
    </source>
</evidence>
<dbReference type="Pfam" id="PF13520">
    <property type="entry name" value="AA_permease_2"/>
    <property type="match status" value="1"/>
</dbReference>
<feature type="transmembrane region" description="Helical" evidence="5">
    <location>
        <begin position="119"/>
        <end position="142"/>
    </location>
</feature>
<evidence type="ECO:0000256" key="2">
    <source>
        <dbReference type="ARBA" id="ARBA00022692"/>
    </source>
</evidence>
<feature type="transmembrane region" description="Helical" evidence="5">
    <location>
        <begin position="162"/>
        <end position="180"/>
    </location>
</feature>
<dbReference type="PANTHER" id="PTHR43243:SF11">
    <property type="entry name" value="AMINO ACID PERMEASE_ SLC12A DOMAIN-CONTAINING PROTEIN"/>
    <property type="match status" value="1"/>
</dbReference>
<dbReference type="Gene3D" id="1.20.1740.10">
    <property type="entry name" value="Amino acid/polyamine transporter I"/>
    <property type="match status" value="1"/>
</dbReference>
<feature type="transmembrane region" description="Helical" evidence="5">
    <location>
        <begin position="394"/>
        <end position="414"/>
    </location>
</feature>
<feature type="transmembrane region" description="Helical" evidence="5">
    <location>
        <begin position="246"/>
        <end position="274"/>
    </location>
</feature>
<feature type="transmembrane region" description="Helical" evidence="5">
    <location>
        <begin position="201"/>
        <end position="226"/>
    </location>
</feature>
<feature type="transmembrane region" description="Helical" evidence="5">
    <location>
        <begin position="88"/>
        <end position="112"/>
    </location>
</feature>
<reference evidence="7" key="1">
    <citation type="journal article" date="2019" name="Int. J. Syst. Evol. Microbiol.">
        <title>The Global Catalogue of Microorganisms (GCM) 10K type strain sequencing project: providing services to taxonomists for standard genome sequencing and annotation.</title>
        <authorList>
            <consortium name="The Broad Institute Genomics Platform"/>
            <consortium name="The Broad Institute Genome Sequencing Center for Infectious Disease"/>
            <person name="Wu L."/>
            <person name="Ma J."/>
        </authorList>
    </citation>
    <scope>NUCLEOTIDE SEQUENCE [LARGE SCALE GENOMIC DNA]</scope>
    <source>
        <strain evidence="7">JCM 17759</strain>
    </source>
</reference>
<name>A0ABP8NM99_9BACT</name>
<evidence type="ECO:0000256" key="1">
    <source>
        <dbReference type="ARBA" id="ARBA00004141"/>
    </source>
</evidence>
<dbReference type="EMBL" id="BAABGA010000091">
    <property type="protein sequence ID" value="GAA4467986.1"/>
    <property type="molecule type" value="Genomic_DNA"/>
</dbReference>
<feature type="transmembrane region" description="Helical" evidence="5">
    <location>
        <begin position="322"/>
        <end position="343"/>
    </location>
</feature>
<keyword evidence="7" id="KW-1185">Reference proteome</keyword>
<dbReference type="PANTHER" id="PTHR43243">
    <property type="entry name" value="INNER MEMBRANE TRANSPORTER YGJI-RELATED"/>
    <property type="match status" value="1"/>
</dbReference>
<evidence type="ECO:0000313" key="7">
    <source>
        <dbReference type="Proteomes" id="UP001500840"/>
    </source>
</evidence>
<keyword evidence="3 5" id="KW-1133">Transmembrane helix</keyword>
<evidence type="ECO:0000256" key="3">
    <source>
        <dbReference type="ARBA" id="ARBA00022989"/>
    </source>
</evidence>
<feature type="transmembrane region" description="Helical" evidence="5">
    <location>
        <begin position="355"/>
        <end position="374"/>
    </location>
</feature>
<gene>
    <name evidence="6" type="ORF">GCM10023156_58600</name>
</gene>
<organism evidence="6 7">
    <name type="scientific">Novipirellula rosea</name>
    <dbReference type="NCBI Taxonomy" id="1031540"/>
    <lineage>
        <taxon>Bacteria</taxon>
        <taxon>Pseudomonadati</taxon>
        <taxon>Planctomycetota</taxon>
        <taxon>Planctomycetia</taxon>
        <taxon>Pirellulales</taxon>
        <taxon>Pirellulaceae</taxon>
        <taxon>Novipirellula</taxon>
    </lineage>
</organism>
<sequence length="578" mass="63980">MYVSALAIGYAGRWAPVCLLLVAATLYLFRSIYAEVVGALPLNGGAYNALLNTTSKYRASIAACLTILSYMATAVISSNEAMHYLHSMWNGLPVIAATIGLLAFFMVLTIVGITESSKVAVGIFVFHLMSMALLFVVGVYALTSIGTEILWLNLSTPEPAGFGSALFFGFAAAMLGISGFESSANFVEEQAEGVFPKTLRNMWIAVTLLNPGMAMLALSLVPVVAVREQFQNDLLSHMGFVAGGNWLSWLVGIDAVLVLSGATLTSYVGVTGLVKRMALDRCLPSFMLKENHRGSPHRIIVLFFLLSVSVLLITQGELKSLAAVYTLSFLSVMALFAIGNLLLKIKRTQLPRPSRASYLTVLIAMIAVGIAIMGNARLNQRYLIVFLEYLVPTMLVVTVMLTRVQILELVVFFLDEARRKVKREKLEAIEGNDRRSAAWWGIATRRINQFDKRVHDLLDQIRSQRIVFFTRGDHLPNLNKVIQYIKDNEHTERVKFVTLYRNESDIPVKLAEHIRFLDEAYPEIDIEHVTVEGDFSPARVAALAKEWNIPANLMFIGSPTGESLKHRLEEFGGVRLII</sequence>
<feature type="transmembrane region" description="Helical" evidence="5">
    <location>
        <begin position="295"/>
        <end position="316"/>
    </location>
</feature>
<proteinExistence type="predicted"/>
<evidence type="ECO:0000313" key="6">
    <source>
        <dbReference type="EMBL" id="GAA4467986.1"/>
    </source>
</evidence>
<comment type="caution">
    <text evidence="6">The sequence shown here is derived from an EMBL/GenBank/DDBJ whole genome shotgun (WGS) entry which is preliminary data.</text>
</comment>
<keyword evidence="2 5" id="KW-0812">Transmembrane</keyword>
<protein>
    <recommendedName>
        <fullName evidence="8">Amino acid permease</fullName>
    </recommendedName>
</protein>
<evidence type="ECO:0008006" key="8">
    <source>
        <dbReference type="Google" id="ProtNLM"/>
    </source>
</evidence>
<dbReference type="InterPro" id="IPR002293">
    <property type="entry name" value="AA/rel_permease1"/>
</dbReference>
<evidence type="ECO:0000256" key="4">
    <source>
        <dbReference type="ARBA" id="ARBA00023136"/>
    </source>
</evidence>
<feature type="transmembrane region" description="Helical" evidence="5">
    <location>
        <begin position="57"/>
        <end position="76"/>
    </location>
</feature>
<keyword evidence="4 5" id="KW-0472">Membrane</keyword>
<feature type="transmembrane region" description="Helical" evidence="5">
    <location>
        <begin position="6"/>
        <end position="29"/>
    </location>
</feature>
<comment type="subcellular location">
    <subcellularLocation>
        <location evidence="1">Membrane</location>
        <topology evidence="1">Multi-pass membrane protein</topology>
    </subcellularLocation>
</comment>
<accession>A0ABP8NM99</accession>